<name>A0A0D2K3X3_9BACT</name>
<accession>A0A0D2K3X3</accession>
<keyword evidence="1" id="KW-0732">Signal</keyword>
<feature type="chain" id="PRO_5002245403" evidence="1">
    <location>
        <begin position="22"/>
        <end position="334"/>
    </location>
</feature>
<evidence type="ECO:0000313" key="2">
    <source>
        <dbReference type="EMBL" id="KIX84992.1"/>
    </source>
</evidence>
<feature type="signal peptide" evidence="1">
    <location>
        <begin position="1"/>
        <end position="21"/>
    </location>
</feature>
<sequence>MNFFRIQLILLMCLIIQYSNAHDSREKTHQKPLIYKVLDAIAQFDIMHKLKRADDDGDIYKNQPLATAVYQQMGAQAYSNLDINSTRQLPIKQLPEIAQLEISRKNKSVLIALVRPNNLYINEQVLDRASYGSKRATIYHQCNTAKYADAPVRALATTNAGGIVAGMTYKTISSLINILADAVVKPSISKDNLDEYKIARSVCSHATGVAIGALAWRAMQTHSDKSYQSYQERRSNIESLYALQCSACVEQDCGMEVDINDLRYKTPCNLYASGSSYLSPIEKLHIAYDLKIQNKLCDHHAPKQSLQSTFTSKKSYKLTFWSLLKLIILGISPV</sequence>
<proteinExistence type="predicted"/>
<dbReference type="EMBL" id="ARQD01000004">
    <property type="protein sequence ID" value="KIX84992.1"/>
    <property type="molecule type" value="Genomic_DNA"/>
</dbReference>
<dbReference type="AlphaFoldDB" id="A0A0D2K3X3"/>
<evidence type="ECO:0000313" key="3">
    <source>
        <dbReference type="Proteomes" id="UP000032214"/>
    </source>
</evidence>
<keyword evidence="3" id="KW-1185">Reference proteome</keyword>
<organism evidence="2 3">
    <name type="scientific">candidate division TM6 bacterium JCVI TM6SC1</name>
    <dbReference type="NCBI Taxonomy" id="1306947"/>
    <lineage>
        <taxon>Bacteria</taxon>
        <taxon>Candidatus Babelota</taxon>
        <taxon>Vermiphilus</taxon>
    </lineage>
</organism>
<dbReference type="Proteomes" id="UP000032214">
    <property type="component" value="Unassembled WGS sequence"/>
</dbReference>
<evidence type="ECO:0000256" key="1">
    <source>
        <dbReference type="SAM" id="SignalP"/>
    </source>
</evidence>
<protein>
    <submittedName>
        <fullName evidence="2">Uncharacterized protein</fullName>
    </submittedName>
</protein>
<gene>
    <name evidence="2" type="ORF">J120_04635</name>
</gene>
<comment type="caution">
    <text evidence="2">The sequence shown here is derived from an EMBL/GenBank/DDBJ whole genome shotgun (WGS) entry which is preliminary data.</text>
</comment>
<reference evidence="2 3" key="1">
    <citation type="journal article" date="2013" name="Proc. Natl. Acad. Sci. U.S.A.">
        <title>Candidate phylum TM6 genome recovered from a hospital sink biofilm provides genomic insights into this uncultivated phylum.</title>
        <authorList>
            <person name="McLean J.S."/>
            <person name="Lombardo M.J."/>
            <person name="Badger J.H."/>
            <person name="Edlund A."/>
            <person name="Novotny M."/>
            <person name="Yee-Greenbaum J."/>
            <person name="Vyahhi N."/>
            <person name="Hall A.P."/>
            <person name="Yang Y."/>
            <person name="Dupont C.L."/>
            <person name="Ziegler M.G."/>
            <person name="Chitsaz H."/>
            <person name="Allen A.E."/>
            <person name="Yooseph S."/>
            <person name="Tesler G."/>
            <person name="Pevzner P.A."/>
            <person name="Friedman R.M."/>
            <person name="Nealson K.H."/>
            <person name="Venter J.C."/>
            <person name="Lasken R.S."/>
        </authorList>
    </citation>
    <scope>NUCLEOTIDE SEQUENCE [LARGE SCALE GENOMIC DNA]</scope>
    <source>
        <strain evidence="2 3">TM6SC1</strain>
    </source>
</reference>